<dbReference type="Gene3D" id="1.20.58.1040">
    <property type="match status" value="1"/>
</dbReference>
<dbReference type="InterPro" id="IPR044788">
    <property type="entry name" value="X8_dom_prot"/>
</dbReference>
<dbReference type="PANTHER" id="PTHR31044">
    <property type="entry name" value="BETA-1,3 GLUCANASE"/>
    <property type="match status" value="1"/>
</dbReference>
<evidence type="ECO:0000256" key="2">
    <source>
        <dbReference type="SAM" id="SignalP"/>
    </source>
</evidence>
<gene>
    <name evidence="4" type="ORF">COCNU_12G000270</name>
</gene>
<accession>A0A8K0NA05</accession>
<dbReference type="EMBL" id="CM017883">
    <property type="protein sequence ID" value="KAG1365027.1"/>
    <property type="molecule type" value="Genomic_DNA"/>
</dbReference>
<feature type="chain" id="PRO_5035455352" description="X8 domain-containing protein" evidence="2">
    <location>
        <begin position="24"/>
        <end position="193"/>
    </location>
</feature>
<protein>
    <recommendedName>
        <fullName evidence="3">X8 domain-containing protein</fullName>
    </recommendedName>
</protein>
<organism evidence="4 5">
    <name type="scientific">Cocos nucifera</name>
    <name type="common">Coconut palm</name>
    <dbReference type="NCBI Taxonomy" id="13894"/>
    <lineage>
        <taxon>Eukaryota</taxon>
        <taxon>Viridiplantae</taxon>
        <taxon>Streptophyta</taxon>
        <taxon>Embryophyta</taxon>
        <taxon>Tracheophyta</taxon>
        <taxon>Spermatophyta</taxon>
        <taxon>Magnoliopsida</taxon>
        <taxon>Liliopsida</taxon>
        <taxon>Arecaceae</taxon>
        <taxon>Arecoideae</taxon>
        <taxon>Cocoseae</taxon>
        <taxon>Attaleinae</taxon>
        <taxon>Cocos</taxon>
    </lineage>
</organism>
<evidence type="ECO:0000313" key="4">
    <source>
        <dbReference type="EMBL" id="KAG1365027.1"/>
    </source>
</evidence>
<name>A0A8K0NA05_COCNU</name>
<keyword evidence="5" id="KW-1185">Reference proteome</keyword>
<keyword evidence="1 2" id="KW-0732">Signal</keyword>
<reference evidence="4" key="1">
    <citation type="journal article" date="2017" name="Gigascience">
        <title>The genome draft of coconut (Cocos nucifera).</title>
        <authorList>
            <person name="Xiao Y."/>
            <person name="Xu P."/>
            <person name="Fan H."/>
            <person name="Baudouin L."/>
            <person name="Xia W."/>
            <person name="Bocs S."/>
            <person name="Xu J."/>
            <person name="Li Q."/>
            <person name="Guo A."/>
            <person name="Zhou L."/>
            <person name="Li J."/>
            <person name="Wu Y."/>
            <person name="Ma Z."/>
            <person name="Armero A."/>
            <person name="Issali A.E."/>
            <person name="Liu N."/>
            <person name="Peng M."/>
            <person name="Yang Y."/>
        </authorList>
    </citation>
    <scope>NUCLEOTIDE SEQUENCE</scope>
    <source>
        <tissue evidence="4">Spear leaf of Hainan Tall coconut</tissue>
    </source>
</reference>
<dbReference type="AlphaFoldDB" id="A0A8K0NA05"/>
<dbReference type="GO" id="GO:0009506">
    <property type="term" value="C:plasmodesma"/>
    <property type="evidence" value="ECO:0007669"/>
    <property type="project" value="UniProtKB-ARBA"/>
</dbReference>
<proteinExistence type="predicted"/>
<dbReference type="OrthoDB" id="1073427at2759"/>
<evidence type="ECO:0000259" key="3">
    <source>
        <dbReference type="SMART" id="SM00768"/>
    </source>
</evidence>
<feature type="domain" description="X8" evidence="3">
    <location>
        <begin position="92"/>
        <end position="156"/>
    </location>
</feature>
<dbReference type="Proteomes" id="UP000797356">
    <property type="component" value="Chromosome 12"/>
</dbReference>
<evidence type="ECO:0000256" key="1">
    <source>
        <dbReference type="ARBA" id="ARBA00022729"/>
    </source>
</evidence>
<dbReference type="PANTHER" id="PTHR31044:SF120">
    <property type="entry name" value="CARBOHYDRATE-BINDING X8 DOMAIN SUPERFAMILY PROTEIN"/>
    <property type="match status" value="1"/>
</dbReference>
<evidence type="ECO:0000313" key="5">
    <source>
        <dbReference type="Proteomes" id="UP000797356"/>
    </source>
</evidence>
<reference evidence="4" key="2">
    <citation type="submission" date="2019-07" db="EMBL/GenBank/DDBJ databases">
        <authorList>
            <person name="Yang Y."/>
            <person name="Bocs S."/>
            <person name="Baudouin L."/>
        </authorList>
    </citation>
    <scope>NUCLEOTIDE SEQUENCE</scope>
    <source>
        <tissue evidence="4">Spear leaf of Hainan Tall coconut</tissue>
    </source>
</reference>
<dbReference type="SMART" id="SM00768">
    <property type="entry name" value="X8"/>
    <property type="match status" value="1"/>
</dbReference>
<dbReference type="InterPro" id="IPR012946">
    <property type="entry name" value="X8"/>
</dbReference>
<sequence>MAEVVVAKSFLFSFLFFLHNVCSSVLYVKSSVVPSGMEIAEFTERMMKSIAHDSVIPIANPTTTPIMVTNPVTTYPYPPSGSTPSLTPPGTVPSTVLFHQQFPGRLGSCYSPDSLQAHASYAFNSYYQKNPVPTSCDFGGTALIVNVNPSSGMCIYPSSSSVSGFGPATTTTGSSSGSSVLNTNNTACITGNI</sequence>
<dbReference type="Pfam" id="PF07983">
    <property type="entry name" value="X8"/>
    <property type="match status" value="1"/>
</dbReference>
<comment type="caution">
    <text evidence="4">The sequence shown here is derived from an EMBL/GenBank/DDBJ whole genome shotgun (WGS) entry which is preliminary data.</text>
</comment>
<feature type="signal peptide" evidence="2">
    <location>
        <begin position="1"/>
        <end position="23"/>
    </location>
</feature>